<accession>C9L8Y8</accession>
<organism evidence="1 2">
    <name type="scientific">Blautia hansenii DSM 20583</name>
    <dbReference type="NCBI Taxonomy" id="537007"/>
    <lineage>
        <taxon>Bacteria</taxon>
        <taxon>Bacillati</taxon>
        <taxon>Bacillota</taxon>
        <taxon>Clostridia</taxon>
        <taxon>Lachnospirales</taxon>
        <taxon>Lachnospiraceae</taxon>
        <taxon>Blautia</taxon>
    </lineage>
</organism>
<proteinExistence type="predicted"/>
<dbReference type="NCBIfam" id="TIGR00022">
    <property type="entry name" value="YhcH/YjgK/YiaL family protein"/>
    <property type="match status" value="1"/>
</dbReference>
<dbReference type="eggNOG" id="COG2731">
    <property type="taxonomic scope" value="Bacteria"/>
</dbReference>
<dbReference type="InterPro" id="IPR004375">
    <property type="entry name" value="NanQ/TabA/YiaL"/>
</dbReference>
<dbReference type="EMBL" id="ABYU02000021">
    <property type="protein sequence ID" value="EEX21438.1"/>
    <property type="molecule type" value="Genomic_DNA"/>
</dbReference>
<name>C9L8Y8_BLAHA</name>
<dbReference type="Gene3D" id="2.60.120.370">
    <property type="entry name" value="YhcH/YjgK/YiaL"/>
    <property type="match status" value="1"/>
</dbReference>
<dbReference type="AlphaFoldDB" id="C9L8Y8"/>
<dbReference type="HOGENOM" id="CLU_107139_2_2_9"/>
<comment type="caution">
    <text evidence="1">The sequence shown here is derived from an EMBL/GenBank/DDBJ whole genome shotgun (WGS) entry which is preliminary data.</text>
</comment>
<dbReference type="Proteomes" id="UP000003755">
    <property type="component" value="Unassembled WGS sequence"/>
</dbReference>
<dbReference type="PANTHER" id="PTHR34986">
    <property type="entry name" value="EVOLVED BETA-GALACTOSIDASE SUBUNIT BETA"/>
    <property type="match status" value="1"/>
</dbReference>
<evidence type="ECO:0000313" key="1">
    <source>
        <dbReference type="EMBL" id="EEX21438.1"/>
    </source>
</evidence>
<dbReference type="PANTHER" id="PTHR34986:SF1">
    <property type="entry name" value="PROTEIN YIAL"/>
    <property type="match status" value="1"/>
</dbReference>
<dbReference type="GO" id="GO:0005829">
    <property type="term" value="C:cytosol"/>
    <property type="evidence" value="ECO:0007669"/>
    <property type="project" value="TreeGrafter"/>
</dbReference>
<keyword evidence="2" id="KW-1185">Reference proteome</keyword>
<dbReference type="SUPFAM" id="SSF51197">
    <property type="entry name" value="Clavaminate synthase-like"/>
    <property type="match status" value="1"/>
</dbReference>
<reference evidence="1" key="1">
    <citation type="submission" date="2009-09" db="EMBL/GenBank/DDBJ databases">
        <authorList>
            <person name="Weinstock G."/>
            <person name="Sodergren E."/>
            <person name="Clifton S."/>
            <person name="Fulton L."/>
            <person name="Fulton B."/>
            <person name="Courtney L."/>
            <person name="Fronick C."/>
            <person name="Harrison M."/>
            <person name="Strong C."/>
            <person name="Farmer C."/>
            <person name="Delahaunty K."/>
            <person name="Markovic C."/>
            <person name="Hall O."/>
            <person name="Minx P."/>
            <person name="Tomlinson C."/>
            <person name="Mitreva M."/>
            <person name="Nelson J."/>
            <person name="Hou S."/>
            <person name="Wollam A."/>
            <person name="Pepin K.H."/>
            <person name="Johnson M."/>
            <person name="Bhonagiri V."/>
            <person name="Nash W.E."/>
            <person name="Warren W."/>
            <person name="Chinwalla A."/>
            <person name="Mardis E.R."/>
            <person name="Wilson R.K."/>
        </authorList>
    </citation>
    <scope>NUCLEOTIDE SEQUENCE [LARGE SCALE GENOMIC DNA]</scope>
    <source>
        <strain evidence="1">DSM 20583</strain>
    </source>
</reference>
<evidence type="ECO:0000313" key="2">
    <source>
        <dbReference type="Proteomes" id="UP000003755"/>
    </source>
</evidence>
<sequence length="162" mass="18275">MKYVSVTGETKMIYDEIKNISRYRGISSNLDTAIDFLEKTDLKSLPLGKTEILDDKVFANVMEVQAKDEEELSFEIHKKYMDIQIDVEGTELILIGLGEFTEKEPFSEERDFGSCTAEKSARMIMGPGRFIVCMAQEPHLPSAAAGDDRRLKKCVIKVAVED</sequence>
<dbReference type="InterPro" id="IPR037012">
    <property type="entry name" value="NanQ/TabA/YiaL_sf"/>
</dbReference>
<gene>
    <name evidence="1" type="ORF">BLAHAN_05860</name>
</gene>
<protein>
    <submittedName>
        <fullName evidence="1">YhcH/YjgK/YiaL family protein</fullName>
    </submittedName>
</protein>
<dbReference type="STRING" id="537007.BLAHAN_05860"/>
<dbReference type="Pfam" id="PF04074">
    <property type="entry name" value="DUF386"/>
    <property type="match status" value="1"/>
</dbReference>